<dbReference type="InterPro" id="IPR010317">
    <property type="entry name" value="WxLIP_PGBD"/>
</dbReference>
<evidence type="ECO:0000256" key="1">
    <source>
        <dbReference type="SAM" id="Phobius"/>
    </source>
</evidence>
<evidence type="ECO:0000313" key="6">
    <source>
        <dbReference type="Proteomes" id="UP000051296"/>
    </source>
</evidence>
<dbReference type="OrthoDB" id="2148359at2"/>
<name>A0A0R2FW55_9LACO</name>
<keyword evidence="6" id="KW-1185">Reference proteome</keyword>
<organism evidence="5 6">
    <name type="scientific">Weissella halotolerans DSM 20190</name>
    <dbReference type="NCBI Taxonomy" id="1123500"/>
    <lineage>
        <taxon>Bacteria</taxon>
        <taxon>Bacillati</taxon>
        <taxon>Bacillota</taxon>
        <taxon>Bacilli</taxon>
        <taxon>Lactobacillales</taxon>
        <taxon>Lactobacillaceae</taxon>
        <taxon>Weissella</taxon>
    </lineage>
</organism>
<feature type="domain" description="WxL Interacting Protein peptidoglycan binding" evidence="3">
    <location>
        <begin position="38"/>
        <end position="154"/>
    </location>
</feature>
<keyword evidence="1" id="KW-0472">Membrane</keyword>
<evidence type="ECO:0000259" key="3">
    <source>
        <dbReference type="Pfam" id="PF06030"/>
    </source>
</evidence>
<dbReference type="EMBL" id="JQAX01000002">
    <property type="protein sequence ID" value="KRN32440.1"/>
    <property type="molecule type" value="Genomic_DNA"/>
</dbReference>
<dbReference type="RefSeq" id="WP_022791412.1">
    <property type="nucleotide sequence ID" value="NZ_ATUU01000002.1"/>
</dbReference>
<comment type="caution">
    <text evidence="5">The sequence shown here is derived from an EMBL/GenBank/DDBJ whole genome shotgun (WGS) entry which is preliminary data.</text>
</comment>
<protein>
    <submittedName>
        <fullName evidence="5">Uncharacterized protein</fullName>
    </submittedName>
</protein>
<dbReference type="PATRIC" id="fig|1123500.6.peg.800"/>
<proteinExistence type="predicted"/>
<dbReference type="Proteomes" id="UP000051296">
    <property type="component" value="Unassembled WGS sequence"/>
</dbReference>
<reference evidence="5 6" key="1">
    <citation type="journal article" date="2015" name="Genome Announc.">
        <title>Expanding the biotechnology potential of lactobacilli through comparative genomics of 213 strains and associated genera.</title>
        <authorList>
            <person name="Sun Z."/>
            <person name="Harris H.M."/>
            <person name="McCann A."/>
            <person name="Guo C."/>
            <person name="Argimon S."/>
            <person name="Zhang W."/>
            <person name="Yang X."/>
            <person name="Jeffery I.B."/>
            <person name="Cooney J.C."/>
            <person name="Kagawa T.F."/>
            <person name="Liu W."/>
            <person name="Song Y."/>
            <person name="Salvetti E."/>
            <person name="Wrobel A."/>
            <person name="Rasinkangas P."/>
            <person name="Parkhill J."/>
            <person name="Rea M.C."/>
            <person name="O'Sullivan O."/>
            <person name="Ritari J."/>
            <person name="Douillard F.P."/>
            <person name="Paul Ross R."/>
            <person name="Yang R."/>
            <person name="Briner A.E."/>
            <person name="Felis G.E."/>
            <person name="de Vos W.M."/>
            <person name="Barrangou R."/>
            <person name="Klaenhammer T.R."/>
            <person name="Caufield P.W."/>
            <person name="Cui Y."/>
            <person name="Zhang H."/>
            <person name="O'Toole P.W."/>
        </authorList>
    </citation>
    <scope>NUCLEOTIDE SEQUENCE [LARGE SCALE GENOMIC DNA]</scope>
    <source>
        <strain evidence="5 6">DSM 20190</strain>
    </source>
</reference>
<dbReference type="eggNOG" id="COG4072">
    <property type="taxonomic scope" value="Bacteria"/>
</dbReference>
<dbReference type="STRING" id="1123500.GCA_000420365_00630"/>
<feature type="signal peptide" evidence="2">
    <location>
        <begin position="1"/>
        <end position="30"/>
    </location>
</feature>
<accession>A0A0R2FW55</accession>
<keyword evidence="2" id="KW-0732">Signal</keyword>
<dbReference type="Pfam" id="PF06030">
    <property type="entry name" value="WxLIP_PGBD"/>
    <property type="match status" value="1"/>
</dbReference>
<evidence type="ECO:0000259" key="4">
    <source>
        <dbReference type="Pfam" id="PF11797"/>
    </source>
</evidence>
<evidence type="ECO:0000313" key="5">
    <source>
        <dbReference type="EMBL" id="KRN32440.1"/>
    </source>
</evidence>
<sequence length="351" mass="38879">MIRKDITLGGVMAVLTLLLSLVGTPTQASADNGLALGVNPQLPANQVDPKHGYFDLQVKPDAKQTLVVALSNGTKAPIDVSTSVNTAKTNQAMQIEYGPNKLKSDHSLQYDLPSLLKGPKKVTIPARTTKEVRYELTVPKTAFRGSLAGGITFTVDHQTDGADQQKKTGVLNRYSYVVGVVLREDTHTKVKPKLTMPKVKAGSYNARNAILATLVNDQPTFIKQLSTRAVVTKRDSDKKIIDTKQKGQNIAPNSRFTYALGLGDNKKLDPGKYRLQLTVKNQDYTWHLKRDFTITDAQAKQLNKHDVSIERPNYLMIILVLLVLGGLLALLIYLIKKNREQKRDIETLRNK</sequence>
<dbReference type="InParanoid" id="A0A0R2FW55"/>
<feature type="chain" id="PRO_5006417144" evidence="2">
    <location>
        <begin position="31"/>
        <end position="351"/>
    </location>
</feature>
<evidence type="ECO:0000256" key="2">
    <source>
        <dbReference type="SAM" id="SignalP"/>
    </source>
</evidence>
<dbReference type="Pfam" id="PF11797">
    <property type="entry name" value="WxLIP_HBD"/>
    <property type="match status" value="1"/>
</dbReference>
<feature type="transmembrane region" description="Helical" evidence="1">
    <location>
        <begin position="314"/>
        <end position="335"/>
    </location>
</feature>
<dbReference type="AlphaFoldDB" id="A0A0R2FW55"/>
<gene>
    <name evidence="5" type="ORF">IV68_GL000793</name>
</gene>
<feature type="domain" description="WxL Interacting Protein host binding" evidence="4">
    <location>
        <begin position="166"/>
        <end position="304"/>
    </location>
</feature>
<keyword evidence="1" id="KW-1133">Transmembrane helix</keyword>
<dbReference type="InterPro" id="IPR021759">
    <property type="entry name" value="WxLIP_HBD"/>
</dbReference>
<keyword evidence="1" id="KW-0812">Transmembrane</keyword>